<evidence type="ECO:0000256" key="4">
    <source>
        <dbReference type="SAM" id="MobiDB-lite"/>
    </source>
</evidence>
<proteinExistence type="predicted"/>
<feature type="compositionally biased region" description="Low complexity" evidence="4">
    <location>
        <begin position="216"/>
        <end position="231"/>
    </location>
</feature>
<dbReference type="Gene3D" id="1.20.1020.10">
    <property type="entry name" value="TAZ domain"/>
    <property type="match status" value="1"/>
</dbReference>
<dbReference type="SUPFAM" id="SSF57933">
    <property type="entry name" value="TAZ domain"/>
    <property type="match status" value="1"/>
</dbReference>
<dbReference type="GO" id="GO:0008270">
    <property type="term" value="F:zinc ion binding"/>
    <property type="evidence" value="ECO:0007669"/>
    <property type="project" value="UniProtKB-KW"/>
</dbReference>
<comment type="caution">
    <text evidence="6">The sequence shown here is derived from an EMBL/GenBank/DDBJ whole genome shotgun (WGS) entry which is preliminary data.</text>
</comment>
<reference evidence="6 7" key="1">
    <citation type="submission" date="2012-05" db="EMBL/GenBank/DDBJ databases">
        <title>Recombination and specialization in a pathogen metapopulation.</title>
        <authorList>
            <person name="Gardiner A."/>
            <person name="Kemen E."/>
            <person name="Schultz-Larsen T."/>
            <person name="MacLean D."/>
            <person name="Van Oosterhout C."/>
            <person name="Jones J.D.G."/>
        </authorList>
    </citation>
    <scope>NUCLEOTIDE SEQUENCE [LARGE SCALE GENOMIC DNA]</scope>
    <source>
        <strain evidence="6 7">Ac Nc2</strain>
    </source>
</reference>
<feature type="region of interest" description="Disordered" evidence="4">
    <location>
        <begin position="152"/>
        <end position="235"/>
    </location>
</feature>
<dbReference type="Proteomes" id="UP000053237">
    <property type="component" value="Unassembled WGS sequence"/>
</dbReference>
<dbReference type="PROSITE" id="PS50134">
    <property type="entry name" value="ZF_TAZ"/>
    <property type="match status" value="1"/>
</dbReference>
<keyword evidence="3" id="KW-0862">Zinc</keyword>
<keyword evidence="2" id="KW-0863">Zinc-finger</keyword>
<feature type="compositionally biased region" description="Basic and acidic residues" evidence="4">
    <location>
        <begin position="158"/>
        <end position="170"/>
    </location>
</feature>
<feature type="domain" description="TAZ-type" evidence="5">
    <location>
        <begin position="411"/>
        <end position="492"/>
    </location>
</feature>
<name>A0A024GPX8_9STRA</name>
<evidence type="ECO:0000313" key="6">
    <source>
        <dbReference type="EMBL" id="CCI48849.1"/>
    </source>
</evidence>
<evidence type="ECO:0000256" key="1">
    <source>
        <dbReference type="ARBA" id="ARBA00022723"/>
    </source>
</evidence>
<dbReference type="EMBL" id="CAIX01000252">
    <property type="protein sequence ID" value="CCI48849.1"/>
    <property type="molecule type" value="Genomic_DNA"/>
</dbReference>
<evidence type="ECO:0000259" key="5">
    <source>
        <dbReference type="PROSITE" id="PS50134"/>
    </source>
</evidence>
<dbReference type="STRING" id="65357.A0A024GPX8"/>
<gene>
    <name evidence="6" type="ORF">BN9_100580</name>
</gene>
<dbReference type="SMART" id="SM00551">
    <property type="entry name" value="ZnF_TAZ"/>
    <property type="match status" value="1"/>
</dbReference>
<keyword evidence="1" id="KW-0479">Metal-binding</keyword>
<dbReference type="Pfam" id="PF02135">
    <property type="entry name" value="zf-TAZ"/>
    <property type="match status" value="1"/>
</dbReference>
<accession>A0A024GPX8</accession>
<protein>
    <recommendedName>
        <fullName evidence="5">TAZ-type domain-containing protein</fullName>
    </recommendedName>
</protein>
<evidence type="ECO:0000256" key="3">
    <source>
        <dbReference type="ARBA" id="ARBA00022833"/>
    </source>
</evidence>
<dbReference type="InterPro" id="IPR035898">
    <property type="entry name" value="TAZ_dom_sf"/>
</dbReference>
<organism evidence="6 7">
    <name type="scientific">Albugo candida</name>
    <dbReference type="NCBI Taxonomy" id="65357"/>
    <lineage>
        <taxon>Eukaryota</taxon>
        <taxon>Sar</taxon>
        <taxon>Stramenopiles</taxon>
        <taxon>Oomycota</taxon>
        <taxon>Peronosporomycetes</taxon>
        <taxon>Albuginales</taxon>
        <taxon>Albuginaceae</taxon>
        <taxon>Albugo</taxon>
    </lineage>
</organism>
<keyword evidence="7" id="KW-1185">Reference proteome</keyword>
<sequence length="687" mass="76130">MSDRNSNTDSSTPWNQEIEYAGYISSMTEPSYAYSVPDGASPHYANYNTTLQMYQPLQSTSPSGTISYGNTMTSSTSCPSFTSLYFEPEGTSSTNMLNARIQDEWTAAMNYDMNTSVQNPPSSYSHIQYQITPTQSELPGHWEGYAACDSRQPTRMRQQNEEFRGRETMNRSKMRASASFTCLSSMEKENRRPYASKRRKASEPWYRKGRQKSFDSSTTSTMTLMSRSTSTGCLSNPYETPDTYYMEDNIDENEMVGYSIDDFPSSSTEANQTKKLENLDAMMTIQASEPQSASVITSQTSYKSDQNQNCGRTQVTPIDEEGSPMSALLQSIGLVDLQDEMESSLIMLTENRNQSEDSWESKRSVINTESNSLTESITSRLACVLQAFNRRNSVSIKQSEKSYLAKTTLFSSARCASTAGSLWLLLHSVKCVTTCDISGCSTMKRVINHCMNCEAPLGNCQVTCDEAKAILLHYGSCSSREDARVCPVCSQLDEIEEAHQALKSKNADNLLSLAASAPNGSISSKHVPIQPNLHSQNSMTPFVCSFALYLEQSCPSFRAELNARVEKRVTASASQNLIQHMQKKTRLRSLDNIRTESRLAALAEMERELYLYMQTASLASLGNGTPANQSKPWPHELSAFAFHSANSSGFFASVPSYLLNGTAASSLAAFFAQHPTYATYSRNSDSS</sequence>
<evidence type="ECO:0000256" key="2">
    <source>
        <dbReference type="ARBA" id="ARBA00022771"/>
    </source>
</evidence>
<dbReference type="InterPro" id="IPR000197">
    <property type="entry name" value="Znf_TAZ"/>
</dbReference>
<dbReference type="InParanoid" id="A0A024GPX8"/>
<dbReference type="OrthoDB" id="167934at2759"/>
<dbReference type="AlphaFoldDB" id="A0A024GPX8"/>
<evidence type="ECO:0000313" key="7">
    <source>
        <dbReference type="Proteomes" id="UP000053237"/>
    </source>
</evidence>